<dbReference type="InterPro" id="IPR010989">
    <property type="entry name" value="SNARE"/>
</dbReference>
<dbReference type="Proteomes" id="UP000827092">
    <property type="component" value="Unassembled WGS sequence"/>
</dbReference>
<feature type="domain" description="T-SNARE coiled-coil homology" evidence="2">
    <location>
        <begin position="173"/>
        <end position="218"/>
    </location>
</feature>
<evidence type="ECO:0000313" key="3">
    <source>
        <dbReference type="EMBL" id="KAG8193507.1"/>
    </source>
</evidence>
<dbReference type="Gene3D" id="1.20.5.110">
    <property type="match status" value="1"/>
</dbReference>
<dbReference type="EMBL" id="JAFNEN010000119">
    <property type="protein sequence ID" value="KAG8193507.1"/>
    <property type="molecule type" value="Genomic_DNA"/>
</dbReference>
<proteinExistence type="predicted"/>
<accession>A0AAV6VAL3</accession>
<name>A0AAV6VAL3_9ARAC</name>
<keyword evidence="4" id="KW-1185">Reference proteome</keyword>
<keyword evidence="1" id="KW-0812">Transmembrane</keyword>
<evidence type="ECO:0000256" key="1">
    <source>
        <dbReference type="SAM" id="Phobius"/>
    </source>
</evidence>
<keyword evidence="1" id="KW-1133">Transmembrane helix</keyword>
<dbReference type="AlphaFoldDB" id="A0AAV6VAL3"/>
<comment type="caution">
    <text evidence="3">The sequence shown here is derived from an EMBL/GenBank/DDBJ whole genome shotgun (WGS) entry which is preliminary data.</text>
</comment>
<dbReference type="PROSITE" id="PS50192">
    <property type="entry name" value="T_SNARE"/>
    <property type="match status" value="1"/>
</dbReference>
<protein>
    <recommendedName>
        <fullName evidence="2">t-SNARE coiled-coil homology domain-containing protein</fullName>
    </recommendedName>
</protein>
<keyword evidence="1" id="KW-0472">Membrane</keyword>
<dbReference type="InterPro" id="IPR059001">
    <property type="entry name" value="STX17_N"/>
</dbReference>
<reference evidence="3 4" key="1">
    <citation type="journal article" date="2022" name="Nat. Ecol. Evol.">
        <title>A masculinizing supergene underlies an exaggerated male reproductive morph in a spider.</title>
        <authorList>
            <person name="Hendrickx F."/>
            <person name="De Corte Z."/>
            <person name="Sonet G."/>
            <person name="Van Belleghem S.M."/>
            <person name="Kostlbacher S."/>
            <person name="Vangestel C."/>
        </authorList>
    </citation>
    <scope>NUCLEOTIDE SEQUENCE [LARGE SCALE GENOMIC DNA]</scope>
    <source>
        <strain evidence="3">W744_W776</strain>
    </source>
</reference>
<dbReference type="SUPFAM" id="SSF58038">
    <property type="entry name" value="SNARE fusion complex"/>
    <property type="match status" value="1"/>
</dbReference>
<sequence>MEKEDPPKWPFRRLKFALDQVVCVAIPLHIRLLNEQSERLEQLQHRPLELRGEQLKAANTVKLLKQDLFELDNLHRQVLDVDQEVFHRSVEGPLREAVEVLSCFMSVHSDVLGPLMDTDHLPVDLPNIPEVVCDTSAPSQEEGGEPPQLQVAQLLEDKAGATADAWSFLRRELLELHGLMRHFSMMVFRQQESVDSIQANVVEARENVHAGAGHLRKAALLQATSLPLAGALIGGVLLGPVGALVGLKLAGCVGCAAGGGVLGYTAGARLKKRQQHAIEGIPLKALSSPDLTSDKQS</sequence>
<gene>
    <name evidence="3" type="ORF">JTE90_003719</name>
</gene>
<feature type="transmembrane region" description="Helical" evidence="1">
    <location>
        <begin position="245"/>
        <end position="266"/>
    </location>
</feature>
<dbReference type="SUPFAM" id="SSF47661">
    <property type="entry name" value="t-snare proteins"/>
    <property type="match status" value="1"/>
</dbReference>
<organism evidence="3 4">
    <name type="scientific">Oedothorax gibbosus</name>
    <dbReference type="NCBI Taxonomy" id="931172"/>
    <lineage>
        <taxon>Eukaryota</taxon>
        <taxon>Metazoa</taxon>
        <taxon>Ecdysozoa</taxon>
        <taxon>Arthropoda</taxon>
        <taxon>Chelicerata</taxon>
        <taxon>Arachnida</taxon>
        <taxon>Araneae</taxon>
        <taxon>Araneomorphae</taxon>
        <taxon>Entelegynae</taxon>
        <taxon>Araneoidea</taxon>
        <taxon>Linyphiidae</taxon>
        <taxon>Erigoninae</taxon>
        <taxon>Oedothorax</taxon>
    </lineage>
</organism>
<dbReference type="Pfam" id="PF26585">
    <property type="entry name" value="STX17_N"/>
    <property type="match status" value="1"/>
</dbReference>
<evidence type="ECO:0000313" key="4">
    <source>
        <dbReference type="Proteomes" id="UP000827092"/>
    </source>
</evidence>
<dbReference type="GO" id="GO:0016020">
    <property type="term" value="C:membrane"/>
    <property type="evidence" value="ECO:0007669"/>
    <property type="project" value="InterPro"/>
</dbReference>
<evidence type="ECO:0000259" key="2">
    <source>
        <dbReference type="PROSITE" id="PS50192"/>
    </source>
</evidence>
<dbReference type="InterPro" id="IPR000727">
    <property type="entry name" value="T_SNARE_dom"/>
</dbReference>
<dbReference type="GO" id="GO:0016192">
    <property type="term" value="P:vesicle-mediated transport"/>
    <property type="evidence" value="ECO:0007669"/>
    <property type="project" value="InterPro"/>
</dbReference>